<reference evidence="2" key="1">
    <citation type="submission" date="2020-06" db="EMBL/GenBank/DDBJ databases">
        <title>WGS assembly of Ceratodon purpureus strain R40.</title>
        <authorList>
            <person name="Carey S.B."/>
            <person name="Jenkins J."/>
            <person name="Shu S."/>
            <person name="Lovell J.T."/>
            <person name="Sreedasyam A."/>
            <person name="Maumus F."/>
            <person name="Tiley G.P."/>
            <person name="Fernandez-Pozo N."/>
            <person name="Barry K."/>
            <person name="Chen C."/>
            <person name="Wang M."/>
            <person name="Lipzen A."/>
            <person name="Daum C."/>
            <person name="Saski C.A."/>
            <person name="Payton A.C."/>
            <person name="Mcbreen J.C."/>
            <person name="Conrad R.E."/>
            <person name="Kollar L.M."/>
            <person name="Olsson S."/>
            <person name="Huttunen S."/>
            <person name="Landis J.B."/>
            <person name="Wickett N.J."/>
            <person name="Johnson M.G."/>
            <person name="Rensing S.A."/>
            <person name="Grimwood J."/>
            <person name="Schmutz J."/>
            <person name="Mcdaniel S.F."/>
        </authorList>
    </citation>
    <scope>NUCLEOTIDE SEQUENCE</scope>
    <source>
        <strain evidence="2">R40</strain>
    </source>
</reference>
<proteinExistence type="predicted"/>
<sequence length="177" mass="20391">MDDIDSQLLKLQAERVELQSGGRVKGKLATPSPRESSKGGRSKRPVVPEMSNEIQVCLSRGGRGWNSGLVDSSTPSLQEAHIITDRHSIGIWDTVKDVPPCEVNSVGHAIGRFWKHMQSYTHDRAPWLFEWDLNWTHQPKEVKWRFADRIKQLYPRNYDMDFVLEDVGANIRQRREN</sequence>
<dbReference type="EMBL" id="CM026426">
    <property type="protein sequence ID" value="KAG0574657.1"/>
    <property type="molecule type" value="Genomic_DNA"/>
</dbReference>
<accession>A0A8T0HV39</accession>
<dbReference type="AlphaFoldDB" id="A0A8T0HV39"/>
<comment type="caution">
    <text evidence="2">The sequence shown here is derived from an EMBL/GenBank/DDBJ whole genome shotgun (WGS) entry which is preliminary data.</text>
</comment>
<organism evidence="2 3">
    <name type="scientific">Ceratodon purpureus</name>
    <name type="common">Fire moss</name>
    <name type="synonym">Dicranum purpureum</name>
    <dbReference type="NCBI Taxonomy" id="3225"/>
    <lineage>
        <taxon>Eukaryota</taxon>
        <taxon>Viridiplantae</taxon>
        <taxon>Streptophyta</taxon>
        <taxon>Embryophyta</taxon>
        <taxon>Bryophyta</taxon>
        <taxon>Bryophytina</taxon>
        <taxon>Bryopsida</taxon>
        <taxon>Dicranidae</taxon>
        <taxon>Pseudoditrichales</taxon>
        <taxon>Ditrichaceae</taxon>
        <taxon>Ceratodon</taxon>
    </lineage>
</organism>
<evidence type="ECO:0000313" key="3">
    <source>
        <dbReference type="Proteomes" id="UP000822688"/>
    </source>
</evidence>
<evidence type="ECO:0000313" key="2">
    <source>
        <dbReference type="EMBL" id="KAG0574657.1"/>
    </source>
</evidence>
<feature type="region of interest" description="Disordered" evidence="1">
    <location>
        <begin position="20"/>
        <end position="46"/>
    </location>
</feature>
<evidence type="ECO:0000256" key="1">
    <source>
        <dbReference type="SAM" id="MobiDB-lite"/>
    </source>
</evidence>
<dbReference type="Proteomes" id="UP000822688">
    <property type="component" value="Chromosome V"/>
</dbReference>
<keyword evidence="3" id="KW-1185">Reference proteome</keyword>
<name>A0A8T0HV39_CERPU</name>
<gene>
    <name evidence="2" type="ORF">KC19_VG280600</name>
</gene>
<protein>
    <submittedName>
        <fullName evidence="2">Uncharacterized protein</fullName>
    </submittedName>
</protein>